<name>A0A1N7KLV9_9FLAO</name>
<feature type="domain" description="SnoaL-like" evidence="1">
    <location>
        <begin position="13"/>
        <end position="113"/>
    </location>
</feature>
<dbReference type="EMBL" id="FTOI01000003">
    <property type="protein sequence ID" value="SIS62561.1"/>
    <property type="molecule type" value="Genomic_DNA"/>
</dbReference>
<dbReference type="GO" id="GO:0016853">
    <property type="term" value="F:isomerase activity"/>
    <property type="evidence" value="ECO:0007669"/>
    <property type="project" value="UniProtKB-KW"/>
</dbReference>
<evidence type="ECO:0000313" key="2">
    <source>
        <dbReference type="EMBL" id="SIS62561.1"/>
    </source>
</evidence>
<keyword evidence="3" id="KW-1185">Reference proteome</keyword>
<dbReference type="InterPro" id="IPR032710">
    <property type="entry name" value="NTF2-like_dom_sf"/>
</dbReference>
<sequence length="120" mass="14198">MNENEIKNIAKLWFKAFNEHDLENLLALYDDNAEHFSPKLKIRNPETEGLIKGKAALRNWWKDCFERLPSLHYEVQKLTADSEQVFMEYLRKVDGEEEMKIGEVLEIKNAKIVFSRVYHG</sequence>
<dbReference type="AlphaFoldDB" id="A0A1N7KLV9"/>
<dbReference type="OrthoDB" id="333383at2"/>
<organism evidence="2 3">
    <name type="scientific">Kaistella chaponensis</name>
    <dbReference type="NCBI Taxonomy" id="713588"/>
    <lineage>
        <taxon>Bacteria</taxon>
        <taxon>Pseudomonadati</taxon>
        <taxon>Bacteroidota</taxon>
        <taxon>Flavobacteriia</taxon>
        <taxon>Flavobacteriales</taxon>
        <taxon>Weeksellaceae</taxon>
        <taxon>Chryseobacterium group</taxon>
        <taxon>Kaistella</taxon>
    </lineage>
</organism>
<evidence type="ECO:0000259" key="1">
    <source>
        <dbReference type="Pfam" id="PF12680"/>
    </source>
</evidence>
<dbReference type="Pfam" id="PF12680">
    <property type="entry name" value="SnoaL_2"/>
    <property type="match status" value="1"/>
</dbReference>
<keyword evidence="2" id="KW-0413">Isomerase</keyword>
<dbReference type="Gene3D" id="3.10.450.50">
    <property type="match status" value="1"/>
</dbReference>
<gene>
    <name evidence="2" type="ORF">SAMN05421789_103271</name>
</gene>
<dbReference type="STRING" id="713588.SAMN05421789_103271"/>
<accession>A0A1N7KLV9</accession>
<dbReference type="SUPFAM" id="SSF54427">
    <property type="entry name" value="NTF2-like"/>
    <property type="match status" value="1"/>
</dbReference>
<dbReference type="Proteomes" id="UP000185839">
    <property type="component" value="Unassembled WGS sequence"/>
</dbReference>
<proteinExistence type="predicted"/>
<dbReference type="InterPro" id="IPR037401">
    <property type="entry name" value="SnoaL-like"/>
</dbReference>
<evidence type="ECO:0000313" key="3">
    <source>
        <dbReference type="Proteomes" id="UP000185839"/>
    </source>
</evidence>
<protein>
    <submittedName>
        <fullName evidence="2">Ketosteroid isomerase-related protein</fullName>
    </submittedName>
</protein>
<dbReference type="RefSeq" id="WP_076385982.1">
    <property type="nucleotide sequence ID" value="NZ_FTOI01000003.1"/>
</dbReference>
<reference evidence="3" key="1">
    <citation type="submission" date="2017-01" db="EMBL/GenBank/DDBJ databases">
        <authorList>
            <person name="Varghese N."/>
            <person name="Submissions S."/>
        </authorList>
    </citation>
    <scope>NUCLEOTIDE SEQUENCE [LARGE SCALE GENOMIC DNA]</scope>
    <source>
        <strain evidence="3">DSM 23145</strain>
    </source>
</reference>